<dbReference type="AlphaFoldDB" id="M0QPU9"/>
<dbReference type="InterPro" id="IPR009057">
    <property type="entry name" value="Homeodomain-like_sf"/>
</dbReference>
<sequence>MQTEGAVRTHGWAGALPANDDDARRQIVETTGALLDEGADLSMIQVARAVGISRQTLYRYYPNIDSLLQDAADRASIQLLDALTTCVAGLHDPADAVVEALAFVVDQLTTRPRFTALFGHSDADVFSAITSDAANARARDVLRTFDVDWRRHGWSDDDLSALGEHVLRTLQSFVLAPGSPERTAAQLRAYLRRWVAPAVRAH</sequence>
<gene>
    <name evidence="6" type="ORF">GS4_25_00380</name>
</gene>
<keyword evidence="1" id="KW-0805">Transcription regulation</keyword>
<keyword evidence="3" id="KW-0804">Transcription</keyword>
<dbReference type="GO" id="GO:0003700">
    <property type="term" value="F:DNA-binding transcription factor activity"/>
    <property type="evidence" value="ECO:0007669"/>
    <property type="project" value="TreeGrafter"/>
</dbReference>
<keyword evidence="7" id="KW-1185">Reference proteome</keyword>
<proteinExistence type="predicted"/>
<dbReference type="Gene3D" id="1.10.357.10">
    <property type="entry name" value="Tetracycline Repressor, domain 2"/>
    <property type="match status" value="1"/>
</dbReference>
<dbReference type="PANTHER" id="PTHR30055">
    <property type="entry name" value="HTH-TYPE TRANSCRIPTIONAL REGULATOR RUTR"/>
    <property type="match status" value="1"/>
</dbReference>
<evidence type="ECO:0000313" key="6">
    <source>
        <dbReference type="EMBL" id="GAC69467.1"/>
    </source>
</evidence>
<dbReference type="InterPro" id="IPR006120">
    <property type="entry name" value="Resolvase_HTH_dom"/>
</dbReference>
<dbReference type="GO" id="GO:0000150">
    <property type="term" value="F:DNA strand exchange activity"/>
    <property type="evidence" value="ECO:0007669"/>
    <property type="project" value="InterPro"/>
</dbReference>
<dbReference type="SUPFAM" id="SSF46689">
    <property type="entry name" value="Homeodomain-like"/>
    <property type="match status" value="1"/>
</dbReference>
<evidence type="ECO:0000256" key="1">
    <source>
        <dbReference type="ARBA" id="ARBA00023015"/>
    </source>
</evidence>
<organism evidence="6 7">
    <name type="scientific">Gordonia soli NBRC 108243</name>
    <dbReference type="NCBI Taxonomy" id="1223545"/>
    <lineage>
        <taxon>Bacteria</taxon>
        <taxon>Bacillati</taxon>
        <taxon>Actinomycetota</taxon>
        <taxon>Actinomycetes</taxon>
        <taxon>Mycobacteriales</taxon>
        <taxon>Gordoniaceae</taxon>
        <taxon>Gordonia</taxon>
    </lineage>
</organism>
<name>M0QPU9_9ACTN</name>
<dbReference type="GO" id="GO:0000976">
    <property type="term" value="F:transcription cis-regulatory region binding"/>
    <property type="evidence" value="ECO:0007669"/>
    <property type="project" value="TreeGrafter"/>
</dbReference>
<evidence type="ECO:0000259" key="5">
    <source>
        <dbReference type="PROSITE" id="PS50977"/>
    </source>
</evidence>
<dbReference type="InterPro" id="IPR050109">
    <property type="entry name" value="HTH-type_TetR-like_transc_reg"/>
</dbReference>
<dbReference type="PANTHER" id="PTHR30055:SF234">
    <property type="entry name" value="HTH-TYPE TRANSCRIPTIONAL REGULATOR BETI"/>
    <property type="match status" value="1"/>
</dbReference>
<evidence type="ECO:0000256" key="4">
    <source>
        <dbReference type="PROSITE-ProRule" id="PRU00335"/>
    </source>
</evidence>
<dbReference type="eggNOG" id="COG1309">
    <property type="taxonomic scope" value="Bacteria"/>
</dbReference>
<dbReference type="Pfam" id="PF02796">
    <property type="entry name" value="HTH_7"/>
    <property type="match status" value="1"/>
</dbReference>
<dbReference type="InterPro" id="IPR001647">
    <property type="entry name" value="HTH_TetR"/>
</dbReference>
<dbReference type="STRING" id="1223545.GS4_25_00380"/>
<keyword evidence="2 4" id="KW-0238">DNA-binding</keyword>
<accession>M0QPU9</accession>
<evidence type="ECO:0000256" key="3">
    <source>
        <dbReference type="ARBA" id="ARBA00023163"/>
    </source>
</evidence>
<comment type="caution">
    <text evidence="6">The sequence shown here is derived from an EMBL/GenBank/DDBJ whole genome shotgun (WGS) entry which is preliminary data.</text>
</comment>
<reference evidence="6 7" key="1">
    <citation type="submission" date="2013-01" db="EMBL/GenBank/DDBJ databases">
        <title>Whole genome shotgun sequence of Gordonia soli NBRC 108243.</title>
        <authorList>
            <person name="Isaki-Nakamura S."/>
            <person name="Hosoyama A."/>
            <person name="Tsuchikane K."/>
            <person name="Ando Y."/>
            <person name="Baba S."/>
            <person name="Ohji S."/>
            <person name="Hamada M."/>
            <person name="Tamura T."/>
            <person name="Yamazoe A."/>
            <person name="Yamazaki S."/>
            <person name="Fujita N."/>
        </authorList>
    </citation>
    <scope>NUCLEOTIDE SEQUENCE [LARGE SCALE GENOMIC DNA]</scope>
    <source>
        <strain evidence="6 7">NBRC 108243</strain>
    </source>
</reference>
<protein>
    <submittedName>
        <fullName evidence="6">Putative TetR family transcriptional regulator</fullName>
    </submittedName>
</protein>
<feature type="DNA-binding region" description="H-T-H motif" evidence="4">
    <location>
        <begin position="42"/>
        <end position="61"/>
    </location>
</feature>
<dbReference type="PROSITE" id="PS50977">
    <property type="entry name" value="HTH_TETR_2"/>
    <property type="match status" value="1"/>
</dbReference>
<feature type="domain" description="HTH tetR-type" evidence="5">
    <location>
        <begin position="21"/>
        <end position="79"/>
    </location>
</feature>
<dbReference type="EMBL" id="BANX01000025">
    <property type="protein sequence ID" value="GAC69467.1"/>
    <property type="molecule type" value="Genomic_DNA"/>
</dbReference>
<evidence type="ECO:0000313" key="7">
    <source>
        <dbReference type="Proteomes" id="UP000011666"/>
    </source>
</evidence>
<evidence type="ECO:0000256" key="2">
    <source>
        <dbReference type="ARBA" id="ARBA00023125"/>
    </source>
</evidence>
<dbReference type="Proteomes" id="UP000011666">
    <property type="component" value="Unassembled WGS sequence"/>
</dbReference>